<protein>
    <recommendedName>
        <fullName evidence="11">AMP-dependent synthetase/ligase domain-containing protein</fullName>
    </recommendedName>
</protein>
<evidence type="ECO:0000256" key="2">
    <source>
        <dbReference type="ARBA" id="ARBA00006432"/>
    </source>
</evidence>
<accession>W3WKU0</accession>
<dbReference type="InterPro" id="IPR045851">
    <property type="entry name" value="AMP-bd_C_sf"/>
</dbReference>
<keyword evidence="5" id="KW-0067">ATP-binding</keyword>
<evidence type="ECO:0000259" key="7">
    <source>
        <dbReference type="Pfam" id="PF00501"/>
    </source>
</evidence>
<feature type="domain" description="AMP-dependent synthetase/ligase" evidence="7">
    <location>
        <begin position="29"/>
        <end position="400"/>
    </location>
</feature>
<organism evidence="9 10">
    <name type="scientific">Pestalotiopsis fici (strain W106-1 / CGMCC3.15140)</name>
    <dbReference type="NCBI Taxonomy" id="1229662"/>
    <lineage>
        <taxon>Eukaryota</taxon>
        <taxon>Fungi</taxon>
        <taxon>Dikarya</taxon>
        <taxon>Ascomycota</taxon>
        <taxon>Pezizomycotina</taxon>
        <taxon>Sordariomycetes</taxon>
        <taxon>Xylariomycetidae</taxon>
        <taxon>Amphisphaeriales</taxon>
        <taxon>Sporocadaceae</taxon>
        <taxon>Pestalotiopsis</taxon>
    </lineage>
</organism>
<comment type="similarity">
    <text evidence="2">Belongs to the ATP-dependent AMP-binding enzyme family.</text>
</comment>
<evidence type="ECO:0000256" key="6">
    <source>
        <dbReference type="SAM" id="MobiDB-lite"/>
    </source>
</evidence>
<dbReference type="Pfam" id="PF00501">
    <property type="entry name" value="AMP-binding"/>
    <property type="match status" value="1"/>
</dbReference>
<feature type="region of interest" description="Disordered" evidence="6">
    <location>
        <begin position="532"/>
        <end position="568"/>
    </location>
</feature>
<keyword evidence="3" id="KW-0436">Ligase</keyword>
<dbReference type="Gene3D" id="2.30.38.10">
    <property type="entry name" value="Luciferase, Domain 3"/>
    <property type="match status" value="1"/>
</dbReference>
<dbReference type="GeneID" id="19279387"/>
<dbReference type="GO" id="GO:0016405">
    <property type="term" value="F:CoA-ligase activity"/>
    <property type="evidence" value="ECO:0007669"/>
    <property type="project" value="TreeGrafter"/>
</dbReference>
<gene>
    <name evidence="9" type="ORF">PFICI_14374</name>
</gene>
<dbReference type="AlphaFoldDB" id="W3WKU0"/>
<comment type="pathway">
    <text evidence="1">Secondary metabolite biosynthesis.</text>
</comment>
<dbReference type="Proteomes" id="UP000030651">
    <property type="component" value="Unassembled WGS sequence"/>
</dbReference>
<evidence type="ECO:0000256" key="3">
    <source>
        <dbReference type="ARBA" id="ARBA00022598"/>
    </source>
</evidence>
<dbReference type="eggNOG" id="KOG1176">
    <property type="taxonomic scope" value="Eukaryota"/>
</dbReference>
<dbReference type="KEGG" id="pfy:PFICI_14374"/>
<dbReference type="Gene3D" id="3.30.300.30">
    <property type="match status" value="1"/>
</dbReference>
<feature type="domain" description="AMP-binding enzyme C-terminal" evidence="8">
    <location>
        <begin position="448"/>
        <end position="522"/>
    </location>
</feature>
<dbReference type="InterPro" id="IPR020845">
    <property type="entry name" value="AMP-binding_CS"/>
</dbReference>
<dbReference type="PROSITE" id="PS00455">
    <property type="entry name" value="AMP_BINDING"/>
    <property type="match status" value="1"/>
</dbReference>
<sequence length="638" mass="71127">MKSTTEVTAPTEDLVSFAFNKQNTFDDSKPLYISADDPQQSLSYEQALRYIRQLISGLKAFGLADGDTVLVHLFNNYAYAPILLAIVGAGGVICATNPTLKSELVNIFDIARPTFVITTSDLLINLQKWVPGISLDQVLIFDNLMSPRCHGSAPNSGPGQTSLDPSLLSHGERDWKRLHTEEQMRKTPASYFLTSGTTGCPKLATLSHYSMVSHFIQIHQEVPYDVVRLCCLPLFHIFGSAWVMALTIRHGQPVYVMPRFAMDKYLEYVENFQITESCLAPPIVEQLNNLDPPPKSQLASLRFVTVGGAPITAATMCTFRSMLHDAATLSGCYGATEMGTISMFRYGEEVDYGSVGRPLPGAKIDLRPIEARQIGLTKGSAGTEAWSEIVVSVPSHMERYHGEFDNSSVNVQWYRTGDLGRMDKDKLYIVGKAKDIMKVNGFQVSPTEIEAVLLRHPDIVDCAVSKVVHNEAEMPRAYVVRRNQTLSEDDVVDFSRRQLISYKALTGGVAFVQRIPRLASGKIQRYKLVDMPLDTEPDRHTEEDEGEEGEIEEEEEEEEEETGAGQTCARSTRILRNLVRRAGLSGSWVIRRLASERWLSNEHWGQWSAPSIGLLSCAIGIGIWYMRAFGQEDSRRES</sequence>
<dbReference type="OMA" id="HRFGALW"/>
<dbReference type="SUPFAM" id="SSF56801">
    <property type="entry name" value="Acetyl-CoA synthetase-like"/>
    <property type="match status" value="1"/>
</dbReference>
<evidence type="ECO:0000256" key="4">
    <source>
        <dbReference type="ARBA" id="ARBA00022741"/>
    </source>
</evidence>
<dbReference type="PANTHER" id="PTHR24096">
    <property type="entry name" value="LONG-CHAIN-FATTY-ACID--COA LIGASE"/>
    <property type="match status" value="1"/>
</dbReference>
<dbReference type="InParanoid" id="W3WKU0"/>
<dbReference type="EMBL" id="KI912120">
    <property type="protein sequence ID" value="ETS74508.1"/>
    <property type="molecule type" value="Genomic_DNA"/>
</dbReference>
<reference evidence="10" key="1">
    <citation type="journal article" date="2015" name="BMC Genomics">
        <title>Genomic and transcriptomic analysis of the endophytic fungus Pestalotiopsis fici reveals its lifestyle and high potential for synthesis of natural products.</title>
        <authorList>
            <person name="Wang X."/>
            <person name="Zhang X."/>
            <person name="Liu L."/>
            <person name="Xiang M."/>
            <person name="Wang W."/>
            <person name="Sun X."/>
            <person name="Che Y."/>
            <person name="Guo L."/>
            <person name="Liu G."/>
            <person name="Guo L."/>
            <person name="Wang C."/>
            <person name="Yin W.B."/>
            <person name="Stadler M."/>
            <person name="Zhang X."/>
            <person name="Liu X."/>
        </authorList>
    </citation>
    <scope>NUCLEOTIDE SEQUENCE [LARGE SCALE GENOMIC DNA]</scope>
    <source>
        <strain evidence="10">W106-1 / CGMCC3.15140</strain>
    </source>
</reference>
<dbReference type="Gene3D" id="3.40.50.980">
    <property type="match status" value="2"/>
</dbReference>
<dbReference type="InterPro" id="IPR025110">
    <property type="entry name" value="AMP-bd_C"/>
</dbReference>
<evidence type="ECO:0000313" key="10">
    <source>
        <dbReference type="Proteomes" id="UP000030651"/>
    </source>
</evidence>
<name>W3WKU0_PESFW</name>
<feature type="compositionally biased region" description="Acidic residues" evidence="6">
    <location>
        <begin position="543"/>
        <end position="562"/>
    </location>
</feature>
<dbReference type="RefSeq" id="XP_007841146.1">
    <property type="nucleotide sequence ID" value="XM_007842955.1"/>
</dbReference>
<dbReference type="Pfam" id="PF13193">
    <property type="entry name" value="AMP-binding_C"/>
    <property type="match status" value="1"/>
</dbReference>
<dbReference type="PANTHER" id="PTHR24096:SF317">
    <property type="entry name" value="ADENYLATE-FORMING ENZYME AFEA"/>
    <property type="match status" value="1"/>
</dbReference>
<evidence type="ECO:0000313" key="9">
    <source>
        <dbReference type="EMBL" id="ETS74508.1"/>
    </source>
</evidence>
<evidence type="ECO:0000256" key="1">
    <source>
        <dbReference type="ARBA" id="ARBA00005179"/>
    </source>
</evidence>
<dbReference type="STRING" id="1229662.W3WKU0"/>
<dbReference type="GO" id="GO:0005524">
    <property type="term" value="F:ATP binding"/>
    <property type="evidence" value="ECO:0007669"/>
    <property type="project" value="UniProtKB-KW"/>
</dbReference>
<keyword evidence="4" id="KW-0547">Nucleotide-binding</keyword>
<keyword evidence="10" id="KW-1185">Reference proteome</keyword>
<dbReference type="InterPro" id="IPR000873">
    <property type="entry name" value="AMP-dep_synth/lig_dom"/>
</dbReference>
<dbReference type="OrthoDB" id="6509636at2759"/>
<dbReference type="GO" id="GO:0019748">
    <property type="term" value="P:secondary metabolic process"/>
    <property type="evidence" value="ECO:0007669"/>
    <property type="project" value="TreeGrafter"/>
</dbReference>
<proteinExistence type="inferred from homology"/>
<evidence type="ECO:0008006" key="11">
    <source>
        <dbReference type="Google" id="ProtNLM"/>
    </source>
</evidence>
<evidence type="ECO:0000256" key="5">
    <source>
        <dbReference type="ARBA" id="ARBA00022840"/>
    </source>
</evidence>
<dbReference type="HOGENOM" id="CLU_000022_59_2_1"/>
<evidence type="ECO:0000259" key="8">
    <source>
        <dbReference type="Pfam" id="PF13193"/>
    </source>
</evidence>